<dbReference type="InterPro" id="IPR001128">
    <property type="entry name" value="Cyt_P450"/>
</dbReference>
<evidence type="ECO:0000256" key="4">
    <source>
        <dbReference type="ARBA" id="ARBA00023002"/>
    </source>
</evidence>
<keyword evidence="8" id="KW-0503">Monooxygenase</keyword>
<gene>
    <name evidence="10" type="ORF">KI387_031284</name>
</gene>
<accession>A0AA38CL22</accession>
<dbReference type="PRINTS" id="PR00463">
    <property type="entry name" value="EP450I"/>
</dbReference>
<keyword evidence="4 8" id="KW-0560">Oxidoreductase</keyword>
<evidence type="ECO:0000256" key="6">
    <source>
        <dbReference type="ARBA" id="ARBA00023059"/>
    </source>
</evidence>
<feature type="binding site" description="axial binding residue" evidence="7">
    <location>
        <position position="477"/>
    </location>
    <ligand>
        <name>heme</name>
        <dbReference type="ChEBI" id="CHEBI:30413"/>
    </ligand>
    <ligandPart>
        <name>Fe</name>
        <dbReference type="ChEBI" id="CHEBI:18248"/>
    </ligandPart>
</feature>
<dbReference type="GO" id="GO:0016705">
    <property type="term" value="F:oxidoreductase activity, acting on paired donors, with incorporation or reduction of molecular oxygen"/>
    <property type="evidence" value="ECO:0007669"/>
    <property type="project" value="InterPro"/>
</dbReference>
<evidence type="ECO:0000256" key="1">
    <source>
        <dbReference type="ARBA" id="ARBA00005122"/>
    </source>
</evidence>
<comment type="similarity">
    <text evidence="2 8">Belongs to the cytochrome P450 family.</text>
</comment>
<dbReference type="PROSITE" id="PS50006">
    <property type="entry name" value="FHA_DOMAIN"/>
    <property type="match status" value="1"/>
</dbReference>
<dbReference type="PROSITE" id="PS00086">
    <property type="entry name" value="CYTOCHROME_P450"/>
    <property type="match status" value="1"/>
</dbReference>
<proteinExistence type="inferred from homology"/>
<dbReference type="PANTHER" id="PTHR24296">
    <property type="entry name" value="CYTOCHROME P450"/>
    <property type="match status" value="1"/>
</dbReference>
<dbReference type="GO" id="GO:0042617">
    <property type="term" value="P:paclitaxel biosynthetic process"/>
    <property type="evidence" value="ECO:0007669"/>
    <property type="project" value="UniProtKB-KW"/>
</dbReference>
<dbReference type="GO" id="GO:0020037">
    <property type="term" value="F:heme binding"/>
    <property type="evidence" value="ECO:0007669"/>
    <property type="project" value="InterPro"/>
</dbReference>
<comment type="cofactor">
    <cofactor evidence="7">
        <name>heme</name>
        <dbReference type="ChEBI" id="CHEBI:30413"/>
    </cofactor>
</comment>
<name>A0AA38CL22_TAXCH</name>
<organism evidence="10 11">
    <name type="scientific">Taxus chinensis</name>
    <name type="common">Chinese yew</name>
    <name type="synonym">Taxus wallichiana var. chinensis</name>
    <dbReference type="NCBI Taxonomy" id="29808"/>
    <lineage>
        <taxon>Eukaryota</taxon>
        <taxon>Viridiplantae</taxon>
        <taxon>Streptophyta</taxon>
        <taxon>Embryophyta</taxon>
        <taxon>Tracheophyta</taxon>
        <taxon>Spermatophyta</taxon>
        <taxon>Pinopsida</taxon>
        <taxon>Pinidae</taxon>
        <taxon>Conifers II</taxon>
        <taxon>Cupressales</taxon>
        <taxon>Taxaceae</taxon>
        <taxon>Taxus</taxon>
    </lineage>
</organism>
<feature type="domain" description="FHA" evidence="9">
    <location>
        <begin position="476"/>
        <end position="529"/>
    </location>
</feature>
<dbReference type="AlphaFoldDB" id="A0AA38CL22"/>
<dbReference type="GO" id="GO:0004497">
    <property type="term" value="F:monooxygenase activity"/>
    <property type="evidence" value="ECO:0007669"/>
    <property type="project" value="UniProtKB-KW"/>
</dbReference>
<dbReference type="GO" id="GO:0005506">
    <property type="term" value="F:iron ion binding"/>
    <property type="evidence" value="ECO:0007669"/>
    <property type="project" value="InterPro"/>
</dbReference>
<dbReference type="Gene3D" id="1.10.630.10">
    <property type="entry name" value="Cytochrome P450"/>
    <property type="match status" value="1"/>
</dbReference>
<dbReference type="InterPro" id="IPR017972">
    <property type="entry name" value="Cyt_P450_CS"/>
</dbReference>
<dbReference type="EMBL" id="JAHRHJ020000010">
    <property type="protein sequence ID" value="KAH9299602.1"/>
    <property type="molecule type" value="Genomic_DNA"/>
</dbReference>
<comment type="caution">
    <text evidence="10">The sequence shown here is derived from an EMBL/GenBank/DDBJ whole genome shotgun (WGS) entry which is preliminary data.</text>
</comment>
<dbReference type="Proteomes" id="UP000824469">
    <property type="component" value="Unassembled WGS sequence"/>
</dbReference>
<protein>
    <recommendedName>
        <fullName evidence="9">FHA domain-containing protein</fullName>
    </recommendedName>
</protein>
<evidence type="ECO:0000256" key="2">
    <source>
        <dbReference type="ARBA" id="ARBA00010617"/>
    </source>
</evidence>
<comment type="pathway">
    <text evidence="1">Alkaloid biosynthesis; taxol biosynthesis.</text>
</comment>
<dbReference type="SUPFAM" id="SSF48264">
    <property type="entry name" value="Cytochrome P450"/>
    <property type="match status" value="1"/>
</dbReference>
<dbReference type="InterPro" id="IPR002401">
    <property type="entry name" value="Cyt_P450_E_grp-I"/>
</dbReference>
<dbReference type="CDD" id="cd11064">
    <property type="entry name" value="CYP86A"/>
    <property type="match status" value="1"/>
</dbReference>
<dbReference type="Pfam" id="PF00067">
    <property type="entry name" value="p450"/>
    <property type="match status" value="1"/>
</dbReference>
<keyword evidence="7 8" id="KW-0349">Heme</keyword>
<dbReference type="OMA" id="MKNGFMA"/>
<evidence type="ECO:0000256" key="5">
    <source>
        <dbReference type="ARBA" id="ARBA00023004"/>
    </source>
</evidence>
<dbReference type="InterPro" id="IPR036396">
    <property type="entry name" value="Cyt_P450_sf"/>
</dbReference>
<dbReference type="PRINTS" id="PR00385">
    <property type="entry name" value="P450"/>
</dbReference>
<evidence type="ECO:0000256" key="7">
    <source>
        <dbReference type="PIRSR" id="PIRSR602401-1"/>
    </source>
</evidence>
<keyword evidence="5 7" id="KW-0408">Iron</keyword>
<evidence type="ECO:0000259" key="9">
    <source>
        <dbReference type="PROSITE" id="PS50006"/>
    </source>
</evidence>
<dbReference type="InterPro" id="IPR000253">
    <property type="entry name" value="FHA_dom"/>
</dbReference>
<evidence type="ECO:0000256" key="3">
    <source>
        <dbReference type="ARBA" id="ARBA00022723"/>
    </source>
</evidence>
<reference evidence="10 11" key="1">
    <citation type="journal article" date="2021" name="Nat. Plants">
        <title>The Taxus genome provides insights into paclitaxel biosynthesis.</title>
        <authorList>
            <person name="Xiong X."/>
            <person name="Gou J."/>
            <person name="Liao Q."/>
            <person name="Li Y."/>
            <person name="Zhou Q."/>
            <person name="Bi G."/>
            <person name="Li C."/>
            <person name="Du R."/>
            <person name="Wang X."/>
            <person name="Sun T."/>
            <person name="Guo L."/>
            <person name="Liang H."/>
            <person name="Lu P."/>
            <person name="Wu Y."/>
            <person name="Zhang Z."/>
            <person name="Ro D.K."/>
            <person name="Shang Y."/>
            <person name="Huang S."/>
            <person name="Yan J."/>
        </authorList>
    </citation>
    <scope>NUCLEOTIDE SEQUENCE [LARGE SCALE GENOMIC DNA]</scope>
    <source>
        <strain evidence="10">Ta-2019</strain>
    </source>
</reference>
<keyword evidence="11" id="KW-1185">Reference proteome</keyword>
<evidence type="ECO:0000256" key="8">
    <source>
        <dbReference type="RuleBase" id="RU000461"/>
    </source>
</evidence>
<sequence>MAQAASLRRRAAITMWTSSYFAAAEAAPNISEWAEIAVILAVIVLCCWLWSEKKGNAPRRWPVIGMLPSVALNFRRVYDWETETLRANGGTYVFRGAWKGKQDCVISCDPRNMEYVLRSNFANFPKGADFHAEFYDLLGDGIFNADFDAWRLQRNVAVLHFNSAGFRRFAAETMENMVYGKLVPLLAGVADRNATVDLQDVFLRYTFDNTCAVVFGRSPGCLSADLPRVPFAKAFDDGVEATFFRQILPRACWKLLRLLRLGKERQFRKALKPLREFTDDLIAYKKKTMGKGGAKDLLSRFMEQEGRYDDKFLRDTVMNFVIAGRDTSGVALAWFFWLLHRHPRVEEKLLAELNRVLSRRNNLEKEKPFTGAELQQCLYLHAALSETLRLYPSIPHDHKGTLNSDVLPDGTRIHSGMRFLYSIYSQGRMESIWGPDCMEFKPERWIEEAEGIQNVTSRLKRESPYKFAVFNAGPRVCLGREMAYAQMKAAAAAIVTRFHVRVNDNVEVRPRWSLVLAIKNGLSVTLQKRIPFPSNTT</sequence>
<evidence type="ECO:0000313" key="11">
    <source>
        <dbReference type="Proteomes" id="UP000824469"/>
    </source>
</evidence>
<evidence type="ECO:0000313" key="10">
    <source>
        <dbReference type="EMBL" id="KAH9299602.1"/>
    </source>
</evidence>
<keyword evidence="6" id="KW-0876">Taxol biosynthesis</keyword>
<keyword evidence="3 7" id="KW-0479">Metal-binding</keyword>